<dbReference type="CDD" id="cd12797">
    <property type="entry name" value="M23_peptidase"/>
    <property type="match status" value="1"/>
</dbReference>
<evidence type="ECO:0008006" key="4">
    <source>
        <dbReference type="Google" id="ProtNLM"/>
    </source>
</evidence>
<comment type="caution">
    <text evidence="2">The sequence shown here is derived from an EMBL/GenBank/DDBJ whole genome shotgun (WGS) entry which is preliminary data.</text>
</comment>
<name>G9XSD4_DESHA</name>
<dbReference type="RefSeq" id="WP_005814824.1">
    <property type="nucleotide sequence ID" value="NZ_JH414483.1"/>
</dbReference>
<feature type="signal peptide" evidence="1">
    <location>
        <begin position="1"/>
        <end position="25"/>
    </location>
</feature>
<dbReference type="InterPro" id="IPR011055">
    <property type="entry name" value="Dup_hybrid_motif"/>
</dbReference>
<dbReference type="AlphaFoldDB" id="G9XSD4"/>
<gene>
    <name evidence="2" type="ORF">HMPREF0322_03883</name>
</gene>
<reference evidence="2 3" key="1">
    <citation type="submission" date="2011-08" db="EMBL/GenBank/DDBJ databases">
        <authorList>
            <person name="Weinstock G."/>
            <person name="Sodergren E."/>
            <person name="Clifton S."/>
            <person name="Fulton L."/>
            <person name="Fulton B."/>
            <person name="Courtney L."/>
            <person name="Fronick C."/>
            <person name="Harrison M."/>
            <person name="Strong C."/>
            <person name="Farmer C."/>
            <person name="Delahaunty K."/>
            <person name="Markovic C."/>
            <person name="Hall O."/>
            <person name="Minx P."/>
            <person name="Tomlinson C."/>
            <person name="Mitreva M."/>
            <person name="Hou S."/>
            <person name="Chen J."/>
            <person name="Wollam A."/>
            <person name="Pepin K.H."/>
            <person name="Johnson M."/>
            <person name="Bhonagiri V."/>
            <person name="Zhang X."/>
            <person name="Suruliraj S."/>
            <person name="Warren W."/>
            <person name="Chinwalla A."/>
            <person name="Mardis E.R."/>
            <person name="Wilson R.K."/>
        </authorList>
    </citation>
    <scope>NUCLEOTIDE SEQUENCE [LARGE SCALE GENOMIC DNA]</scope>
    <source>
        <strain evidence="2 3">DP7</strain>
    </source>
</reference>
<feature type="chain" id="PRO_5038409694" description="Peptidase, M23 family" evidence="1">
    <location>
        <begin position="26"/>
        <end position="388"/>
    </location>
</feature>
<sequence>MKKYFSILCIFTVAFLLSFSPKTYAADPDFSKMTLAEIERERDSHPSDINSKQKDLLLAYGVTEDELKNITRREIGDILLFGNIVKPEYLEPHIASKQEVKDSFNKTEAARQEQKLRFEQNGLILDDLNLLSENNYTFEEISKLDILTIKDLVKETKSSLETESNDISIQYITPNVYTKFNKNDIGAYESTTYLYFHRDSMNTSYASIATSAHNAEVSNYVQNAYTIGKHLFAGVSQNITLTSDQYAFNLFGELTEGSTSSDNTVHEGVDYNRFEGAPVYNLIDGVVKNIAYELGGTTVSVYNSLYSSSGVSLIYMHLKNVTAVDETYISNDSSSSFAQQGRYVSGSANNSHVHIEVRDGQHDYGNPGKGETLSSSRPYGILLYLMWR</sequence>
<proteinExistence type="predicted"/>
<organism evidence="2 3">
    <name type="scientific">Desulfitobacterium hafniense DP7</name>
    <dbReference type="NCBI Taxonomy" id="537010"/>
    <lineage>
        <taxon>Bacteria</taxon>
        <taxon>Bacillati</taxon>
        <taxon>Bacillota</taxon>
        <taxon>Clostridia</taxon>
        <taxon>Eubacteriales</taxon>
        <taxon>Desulfitobacteriaceae</taxon>
        <taxon>Desulfitobacterium</taxon>
    </lineage>
</organism>
<protein>
    <recommendedName>
        <fullName evidence="4">Peptidase, M23 family</fullName>
    </recommendedName>
</protein>
<dbReference type="EMBL" id="AFZX01000100">
    <property type="protein sequence ID" value="EHL05430.1"/>
    <property type="molecule type" value="Genomic_DNA"/>
</dbReference>
<keyword evidence="1" id="KW-0732">Signal</keyword>
<dbReference type="HOGENOM" id="CLU_711195_0_0_9"/>
<accession>G9XSD4</accession>
<evidence type="ECO:0000256" key="1">
    <source>
        <dbReference type="SAM" id="SignalP"/>
    </source>
</evidence>
<dbReference type="PATRIC" id="fig|537010.4.peg.3633"/>
<dbReference type="Proteomes" id="UP000004416">
    <property type="component" value="Unassembled WGS sequence"/>
</dbReference>
<dbReference type="SUPFAM" id="SSF51261">
    <property type="entry name" value="Duplicated hybrid motif"/>
    <property type="match status" value="1"/>
</dbReference>
<dbReference type="Gene3D" id="2.70.70.10">
    <property type="entry name" value="Glucose Permease (Domain IIA)"/>
    <property type="match status" value="1"/>
</dbReference>
<evidence type="ECO:0000313" key="3">
    <source>
        <dbReference type="Proteomes" id="UP000004416"/>
    </source>
</evidence>
<evidence type="ECO:0000313" key="2">
    <source>
        <dbReference type="EMBL" id="EHL05430.1"/>
    </source>
</evidence>